<accession>A0AAN9SFG0</accession>
<dbReference type="EMBL" id="JAYMYS010000005">
    <property type="protein sequence ID" value="KAK7393063.1"/>
    <property type="molecule type" value="Genomic_DNA"/>
</dbReference>
<sequence>MKGSEAEQRTKQLDPWQKLNNAEVRGTVKRSLELCEEEWNQTQRTNLTGTWLVSKYVCKRMREAQRKGSIINIASIAALNGGYVSGSAAYASAKSGVIELTKVMALELGVNQSEFNITRAFQNFIDYNQ</sequence>
<evidence type="ECO:0000313" key="1">
    <source>
        <dbReference type="EMBL" id="KAK7393063.1"/>
    </source>
</evidence>
<dbReference type="SUPFAM" id="SSF51735">
    <property type="entry name" value="NAD(P)-binding Rossmann-fold domains"/>
    <property type="match status" value="1"/>
</dbReference>
<dbReference type="PANTHER" id="PTHR44375">
    <property type="entry name" value="BETA-KETOACYL-ACP REDUCTASE-LIKE PROTEIN-RELATED"/>
    <property type="match status" value="1"/>
</dbReference>
<dbReference type="InterPro" id="IPR036291">
    <property type="entry name" value="NAD(P)-bd_dom_sf"/>
</dbReference>
<gene>
    <name evidence="1" type="ORF">VNO78_21515</name>
</gene>
<dbReference type="InterPro" id="IPR002347">
    <property type="entry name" value="SDR_fam"/>
</dbReference>
<dbReference type="Proteomes" id="UP001386955">
    <property type="component" value="Unassembled WGS sequence"/>
</dbReference>
<evidence type="ECO:0000313" key="2">
    <source>
        <dbReference type="Proteomes" id="UP001386955"/>
    </source>
</evidence>
<dbReference type="InterPro" id="IPR020904">
    <property type="entry name" value="Sc_DH/Rdtase_CS"/>
</dbReference>
<keyword evidence="2" id="KW-1185">Reference proteome</keyword>
<name>A0AAN9SFG0_PSOTE</name>
<proteinExistence type="predicted"/>
<dbReference type="AlphaFoldDB" id="A0AAN9SFG0"/>
<dbReference type="Pfam" id="PF00106">
    <property type="entry name" value="adh_short"/>
    <property type="match status" value="1"/>
</dbReference>
<dbReference type="PRINTS" id="PR00080">
    <property type="entry name" value="SDRFAMILY"/>
</dbReference>
<protein>
    <submittedName>
        <fullName evidence="1">Uncharacterized protein</fullName>
    </submittedName>
</protein>
<reference evidence="1 2" key="1">
    <citation type="submission" date="2024-01" db="EMBL/GenBank/DDBJ databases">
        <title>The genomes of 5 underutilized Papilionoideae crops provide insights into root nodulation and disease resistanc.</title>
        <authorList>
            <person name="Jiang F."/>
        </authorList>
    </citation>
    <scope>NUCLEOTIDE SEQUENCE [LARGE SCALE GENOMIC DNA]</scope>
    <source>
        <strain evidence="1">DUOXIRENSHENG_FW03</strain>
        <tissue evidence="1">Leaves</tissue>
    </source>
</reference>
<dbReference type="PRINTS" id="PR00081">
    <property type="entry name" value="GDHRDH"/>
</dbReference>
<comment type="caution">
    <text evidence="1">The sequence shown here is derived from an EMBL/GenBank/DDBJ whole genome shotgun (WGS) entry which is preliminary data.</text>
</comment>
<organism evidence="1 2">
    <name type="scientific">Psophocarpus tetragonolobus</name>
    <name type="common">Winged bean</name>
    <name type="synonym">Dolichos tetragonolobus</name>
    <dbReference type="NCBI Taxonomy" id="3891"/>
    <lineage>
        <taxon>Eukaryota</taxon>
        <taxon>Viridiplantae</taxon>
        <taxon>Streptophyta</taxon>
        <taxon>Embryophyta</taxon>
        <taxon>Tracheophyta</taxon>
        <taxon>Spermatophyta</taxon>
        <taxon>Magnoliopsida</taxon>
        <taxon>eudicotyledons</taxon>
        <taxon>Gunneridae</taxon>
        <taxon>Pentapetalae</taxon>
        <taxon>rosids</taxon>
        <taxon>fabids</taxon>
        <taxon>Fabales</taxon>
        <taxon>Fabaceae</taxon>
        <taxon>Papilionoideae</taxon>
        <taxon>50 kb inversion clade</taxon>
        <taxon>NPAAA clade</taxon>
        <taxon>indigoferoid/millettioid clade</taxon>
        <taxon>Phaseoleae</taxon>
        <taxon>Psophocarpus</taxon>
    </lineage>
</organism>
<dbReference type="PANTHER" id="PTHR44375:SF2">
    <property type="entry name" value="BETA-KETOACYL-ACP REDUCTASE-LIKE PROTEIN-RELATED"/>
    <property type="match status" value="1"/>
</dbReference>
<dbReference type="Gene3D" id="3.40.50.720">
    <property type="entry name" value="NAD(P)-binding Rossmann-like Domain"/>
    <property type="match status" value="1"/>
</dbReference>
<dbReference type="CDD" id="cd05233">
    <property type="entry name" value="SDR_c"/>
    <property type="match status" value="1"/>
</dbReference>
<dbReference type="PROSITE" id="PS00061">
    <property type="entry name" value="ADH_SHORT"/>
    <property type="match status" value="1"/>
</dbReference>